<proteinExistence type="predicted"/>
<gene>
    <name evidence="1" type="ORF">PsorP6_013812</name>
</gene>
<sequence>MLDVEWHWDTQCQDAFDAVNQSLTEAPVLAIDDNERLFHVVCDASDFAIGCALMQRDHDDRDRLICYQSRQLRPAERNYPVHDKELLAMKYALAKFRIYLLGDRPFVVYTDHASLRKTVFSPHISQRMARWLSFFAEYNFTVEYKPGKLNVIADALSRSPDFETKPSVTEGASANAIRCTALSSSIIRQVREAYKTDEETRLLIDYLSNQSSEKRDELPEFLRACVHRYRLHDGLLLYSTDQKDESRIVVPNDDDLKHQIMFEYHDAPI</sequence>
<organism evidence="1 2">
    <name type="scientific">Peronosclerospora sorghi</name>
    <dbReference type="NCBI Taxonomy" id="230839"/>
    <lineage>
        <taxon>Eukaryota</taxon>
        <taxon>Sar</taxon>
        <taxon>Stramenopiles</taxon>
        <taxon>Oomycota</taxon>
        <taxon>Peronosporomycetes</taxon>
        <taxon>Peronosporales</taxon>
        <taxon>Peronosporaceae</taxon>
        <taxon>Peronosclerospora</taxon>
    </lineage>
</organism>
<reference evidence="1 2" key="1">
    <citation type="journal article" date="2022" name="bioRxiv">
        <title>The genome of the oomycete Peronosclerospora sorghi, a cosmopolitan pathogen of maize and sorghum, is inflated with dispersed pseudogenes.</title>
        <authorList>
            <person name="Fletcher K."/>
            <person name="Martin F."/>
            <person name="Isakeit T."/>
            <person name="Cavanaugh K."/>
            <person name="Magill C."/>
            <person name="Michelmore R."/>
        </authorList>
    </citation>
    <scope>NUCLEOTIDE SEQUENCE [LARGE SCALE GENOMIC DNA]</scope>
    <source>
        <strain evidence="1">P6</strain>
    </source>
</reference>
<protein>
    <submittedName>
        <fullName evidence="1">Uncharacterized protein</fullName>
    </submittedName>
</protein>
<keyword evidence="2" id="KW-1185">Reference proteome</keyword>
<evidence type="ECO:0000313" key="2">
    <source>
        <dbReference type="Proteomes" id="UP001163321"/>
    </source>
</evidence>
<evidence type="ECO:0000313" key="1">
    <source>
        <dbReference type="EMBL" id="KAI9905517.1"/>
    </source>
</evidence>
<name>A0ACC0VH25_9STRA</name>
<accession>A0ACC0VH25</accession>
<dbReference type="Proteomes" id="UP001163321">
    <property type="component" value="Chromosome 9"/>
</dbReference>
<dbReference type="EMBL" id="CM047588">
    <property type="protein sequence ID" value="KAI9905517.1"/>
    <property type="molecule type" value="Genomic_DNA"/>
</dbReference>
<comment type="caution">
    <text evidence="1">The sequence shown here is derived from an EMBL/GenBank/DDBJ whole genome shotgun (WGS) entry which is preliminary data.</text>
</comment>